<gene>
    <name evidence="1" type="ORF">HORIV_62830</name>
</gene>
<accession>A0ABM7GSQ5</accession>
<dbReference type="Proteomes" id="UP000289555">
    <property type="component" value="Chromosome"/>
</dbReference>
<evidence type="ECO:0000313" key="1">
    <source>
        <dbReference type="EMBL" id="BBI53862.1"/>
    </source>
</evidence>
<keyword evidence="2" id="KW-1185">Reference proteome</keyword>
<name>A0ABM7GSQ5_9GAMM</name>
<sequence>MKGIVATDGYMGRQFEESFFFREPLAPKVTGNEVKREFSLRILSFSEHGKVLNNRKCDDLFIIGDPDCDDLDTVDINVERLAGATIKEVKYVMGVSNVYE</sequence>
<organism evidence="1 2">
    <name type="scientific">Vreelandella olivaria</name>
    <dbReference type="NCBI Taxonomy" id="390919"/>
    <lineage>
        <taxon>Bacteria</taxon>
        <taxon>Pseudomonadati</taxon>
        <taxon>Pseudomonadota</taxon>
        <taxon>Gammaproteobacteria</taxon>
        <taxon>Oceanospirillales</taxon>
        <taxon>Halomonadaceae</taxon>
        <taxon>Vreelandella</taxon>
    </lineage>
</organism>
<proteinExistence type="predicted"/>
<evidence type="ECO:0000313" key="2">
    <source>
        <dbReference type="Proteomes" id="UP000289555"/>
    </source>
</evidence>
<reference evidence="2" key="1">
    <citation type="journal article" date="2019" name="Microbiol. Resour. Announc.">
        <title>Complete Genome Sequence of Halomonas olivaria, a Moderately Halophilic Bacterium Isolated from Olive Processing Effluents, Obtained by Nanopore Sequencing.</title>
        <authorList>
            <person name="Nagata S."/>
            <person name="Ii K.M."/>
            <person name="Tsukimi T."/>
            <person name="Miura M.C."/>
            <person name="Galipon J."/>
            <person name="Arakawa K."/>
        </authorList>
    </citation>
    <scope>NUCLEOTIDE SEQUENCE [LARGE SCALE GENOMIC DNA]</scope>
    <source>
        <strain evidence="2">TYRC17</strain>
    </source>
</reference>
<dbReference type="EMBL" id="AP019416">
    <property type="protein sequence ID" value="BBI53862.1"/>
    <property type="molecule type" value="Genomic_DNA"/>
</dbReference>
<protein>
    <submittedName>
        <fullName evidence="1">Uncharacterized protein</fullName>
    </submittedName>
</protein>